<organism evidence="1 2">
    <name type="scientific">Alligator mississippiensis</name>
    <name type="common">American alligator</name>
    <dbReference type="NCBI Taxonomy" id="8496"/>
    <lineage>
        <taxon>Eukaryota</taxon>
        <taxon>Metazoa</taxon>
        <taxon>Chordata</taxon>
        <taxon>Craniata</taxon>
        <taxon>Vertebrata</taxon>
        <taxon>Euteleostomi</taxon>
        <taxon>Archelosauria</taxon>
        <taxon>Archosauria</taxon>
        <taxon>Crocodylia</taxon>
        <taxon>Alligatoridae</taxon>
        <taxon>Alligatorinae</taxon>
        <taxon>Alligator</taxon>
    </lineage>
</organism>
<dbReference type="AlphaFoldDB" id="A0A151P3W3"/>
<sequence>MQAQLHSPQDLSWDNWRKHMQQVCFPFTNPLTAQRGDTGFSLCSLERLCLSYSRLNPKPKILGRQKRM</sequence>
<dbReference type="EMBL" id="AKHW03001130">
    <property type="protein sequence ID" value="KYO43742.1"/>
    <property type="molecule type" value="Genomic_DNA"/>
</dbReference>
<protein>
    <submittedName>
        <fullName evidence="1">Uncharacterized protein</fullName>
    </submittedName>
</protein>
<name>A0A151P3W3_ALLMI</name>
<evidence type="ECO:0000313" key="1">
    <source>
        <dbReference type="EMBL" id="KYO43742.1"/>
    </source>
</evidence>
<proteinExistence type="predicted"/>
<evidence type="ECO:0000313" key="2">
    <source>
        <dbReference type="Proteomes" id="UP000050525"/>
    </source>
</evidence>
<dbReference type="Proteomes" id="UP000050525">
    <property type="component" value="Unassembled WGS sequence"/>
</dbReference>
<reference evidence="1 2" key="1">
    <citation type="journal article" date="2012" name="Genome Biol.">
        <title>Sequencing three crocodilian genomes to illuminate the evolution of archosaurs and amniotes.</title>
        <authorList>
            <person name="St John J.A."/>
            <person name="Braun E.L."/>
            <person name="Isberg S.R."/>
            <person name="Miles L.G."/>
            <person name="Chong A.Y."/>
            <person name="Gongora J."/>
            <person name="Dalzell P."/>
            <person name="Moran C."/>
            <person name="Bed'hom B."/>
            <person name="Abzhanov A."/>
            <person name="Burgess S.C."/>
            <person name="Cooksey A.M."/>
            <person name="Castoe T.A."/>
            <person name="Crawford N.G."/>
            <person name="Densmore L.D."/>
            <person name="Drew J.C."/>
            <person name="Edwards S.V."/>
            <person name="Faircloth B.C."/>
            <person name="Fujita M.K."/>
            <person name="Greenwold M.J."/>
            <person name="Hoffmann F.G."/>
            <person name="Howard J.M."/>
            <person name="Iguchi T."/>
            <person name="Janes D.E."/>
            <person name="Khan S.Y."/>
            <person name="Kohno S."/>
            <person name="de Koning A.J."/>
            <person name="Lance S.L."/>
            <person name="McCarthy F.M."/>
            <person name="McCormack J.E."/>
            <person name="Merchant M.E."/>
            <person name="Peterson D.G."/>
            <person name="Pollock D.D."/>
            <person name="Pourmand N."/>
            <person name="Raney B.J."/>
            <person name="Roessler K.A."/>
            <person name="Sanford J.R."/>
            <person name="Sawyer R.H."/>
            <person name="Schmidt C.J."/>
            <person name="Triplett E.W."/>
            <person name="Tuberville T.D."/>
            <person name="Venegas-Anaya M."/>
            <person name="Howard J.T."/>
            <person name="Jarvis E.D."/>
            <person name="Guillette L.J.Jr."/>
            <person name="Glenn T.C."/>
            <person name="Green R.E."/>
            <person name="Ray D.A."/>
        </authorList>
    </citation>
    <scope>NUCLEOTIDE SEQUENCE [LARGE SCALE GENOMIC DNA]</scope>
    <source>
        <strain evidence="1">KSC_2009_1</strain>
    </source>
</reference>
<accession>A0A151P3W3</accession>
<comment type="caution">
    <text evidence="1">The sequence shown here is derived from an EMBL/GenBank/DDBJ whole genome shotgun (WGS) entry which is preliminary data.</text>
</comment>
<keyword evidence="2" id="KW-1185">Reference proteome</keyword>
<gene>
    <name evidence="1" type="ORF">Y1Q_0015285</name>
</gene>